<dbReference type="Pfam" id="PF00528">
    <property type="entry name" value="BPD_transp_1"/>
    <property type="match status" value="1"/>
</dbReference>
<dbReference type="SUPFAM" id="SSF161098">
    <property type="entry name" value="MetI-like"/>
    <property type="match status" value="1"/>
</dbReference>
<keyword evidence="4 5" id="KW-0472">Membrane</keyword>
<feature type="transmembrane region" description="Helical" evidence="5">
    <location>
        <begin position="341"/>
        <end position="363"/>
    </location>
</feature>
<evidence type="ECO:0000256" key="5">
    <source>
        <dbReference type="RuleBase" id="RU363032"/>
    </source>
</evidence>
<keyword evidence="5" id="KW-0813">Transport</keyword>
<feature type="transmembrane region" description="Helical" evidence="5">
    <location>
        <begin position="268"/>
        <end position="286"/>
    </location>
</feature>
<name>A0A371QVY5_9CREN</name>
<dbReference type="PROSITE" id="PS50928">
    <property type="entry name" value="ABC_TM1"/>
    <property type="match status" value="1"/>
</dbReference>
<gene>
    <name evidence="7" type="ORF">CGL51_10540</name>
</gene>
<evidence type="ECO:0000313" key="7">
    <source>
        <dbReference type="EMBL" id="RFA94256.1"/>
    </source>
</evidence>
<keyword evidence="3 5" id="KW-1133">Transmembrane helix</keyword>
<proteinExistence type="inferred from homology"/>
<dbReference type="PANTHER" id="PTHR43839:SF1">
    <property type="entry name" value="OPPC IN A BINDING PROTEIN-DEPENDENT TRANSPORT SYSTEM"/>
    <property type="match status" value="1"/>
</dbReference>
<feature type="transmembrane region" description="Helical" evidence="5">
    <location>
        <begin position="21"/>
        <end position="44"/>
    </location>
</feature>
<feature type="transmembrane region" description="Helical" evidence="5">
    <location>
        <begin position="292"/>
        <end position="310"/>
    </location>
</feature>
<dbReference type="CDD" id="cd06261">
    <property type="entry name" value="TM_PBP2"/>
    <property type="match status" value="1"/>
</dbReference>
<dbReference type="Gene3D" id="1.10.3720.10">
    <property type="entry name" value="MetI-like"/>
    <property type="match status" value="1"/>
</dbReference>
<comment type="subcellular location">
    <subcellularLocation>
        <location evidence="5">Cell membrane</location>
        <topology evidence="5">Multi-pass membrane protein</topology>
    </subcellularLocation>
    <subcellularLocation>
        <location evidence="1">Membrane</location>
        <topology evidence="1">Multi-pass membrane protein</topology>
    </subcellularLocation>
</comment>
<feature type="transmembrane region" description="Helical" evidence="5">
    <location>
        <begin position="218"/>
        <end position="247"/>
    </location>
</feature>
<evidence type="ECO:0000313" key="8">
    <source>
        <dbReference type="Proteomes" id="UP000257123"/>
    </source>
</evidence>
<evidence type="ECO:0000256" key="1">
    <source>
        <dbReference type="ARBA" id="ARBA00004141"/>
    </source>
</evidence>
<evidence type="ECO:0000256" key="4">
    <source>
        <dbReference type="ARBA" id="ARBA00023136"/>
    </source>
</evidence>
<dbReference type="AlphaFoldDB" id="A0A371QVY5"/>
<sequence length="433" mass="48500">MIYNILSEVISSTLGKTGLGIIVALAVLSIIVITTTPGDIVQIWNSPQYWQYNPRIALPEWVNYFGLNLPRTEIIELKPRAIRPGEYQYSYRLRWDYSATPSEVYVEILSQSENALVTLHIKRPDRVEIKLLERTITQKGTIRINIDTDREARRAVTSALGDGTPSQLVFSKNGDVLRGTYELSGTLYSFDGGQVIIRLVLYGRVHGLAGTDDLRRDIFLGMMFGIPIAFIFGIATAFTTAFIQAMFGILAGWYGRKVDVIIDRLTDIYLLLPFLPVLITITIFIGRLTLEMLFYVIVLLSLFGSITKAVRSMVLQLKHSQFVEAAKIAGAGNFWIMTRHILPMVLPFAFANAVISVPSFVYLEAALSLIGFGDPFLPTLGKILERAFAQGALYSGYWWWLLSPSIVLILITLGFALFGYALDQAVNPRLKRQ</sequence>
<keyword evidence="2 5" id="KW-0812">Transmembrane</keyword>
<reference evidence="7 8" key="1">
    <citation type="submission" date="2017-07" db="EMBL/GenBank/DDBJ databases">
        <title>Draft genome sequence of aerobic hyperthermophilic archaea, Pyrobaculum aerophilum YKB31 and YKB32.</title>
        <authorList>
            <person name="Mochizuki T."/>
            <person name="Berliner A.J."/>
            <person name="Yoshida-Takashima Y."/>
            <person name="Takaki Y."/>
            <person name="Nunoura T."/>
            <person name="Takai K."/>
        </authorList>
    </citation>
    <scope>NUCLEOTIDE SEQUENCE [LARGE SCALE GENOMIC DNA]</scope>
    <source>
        <strain evidence="7 8">YKB31</strain>
    </source>
</reference>
<feature type="transmembrane region" description="Helical" evidence="5">
    <location>
        <begin position="397"/>
        <end position="422"/>
    </location>
</feature>
<evidence type="ECO:0000256" key="3">
    <source>
        <dbReference type="ARBA" id="ARBA00022989"/>
    </source>
</evidence>
<evidence type="ECO:0000259" key="6">
    <source>
        <dbReference type="PROSITE" id="PS50928"/>
    </source>
</evidence>
<accession>A0A371QVY5</accession>
<dbReference type="InterPro" id="IPR000515">
    <property type="entry name" value="MetI-like"/>
</dbReference>
<dbReference type="GO" id="GO:0055085">
    <property type="term" value="P:transmembrane transport"/>
    <property type="evidence" value="ECO:0007669"/>
    <property type="project" value="InterPro"/>
</dbReference>
<evidence type="ECO:0000256" key="2">
    <source>
        <dbReference type="ARBA" id="ARBA00022692"/>
    </source>
</evidence>
<protein>
    <recommendedName>
        <fullName evidence="6">ABC transmembrane type-1 domain-containing protein</fullName>
    </recommendedName>
</protein>
<dbReference type="RefSeq" id="WP_116421704.1">
    <property type="nucleotide sequence ID" value="NZ_NMUE01000040.1"/>
</dbReference>
<organism evidence="7 8">
    <name type="scientific">Pyrobaculum aerophilum</name>
    <dbReference type="NCBI Taxonomy" id="13773"/>
    <lineage>
        <taxon>Archaea</taxon>
        <taxon>Thermoproteota</taxon>
        <taxon>Thermoprotei</taxon>
        <taxon>Thermoproteales</taxon>
        <taxon>Thermoproteaceae</taxon>
        <taxon>Pyrobaculum</taxon>
    </lineage>
</organism>
<dbReference type="PANTHER" id="PTHR43839">
    <property type="entry name" value="OPPC IN A BINDING PROTEIN-DEPENDENT TRANSPORT SYSTEM"/>
    <property type="match status" value="1"/>
</dbReference>
<comment type="caution">
    <text evidence="7">The sequence shown here is derived from an EMBL/GenBank/DDBJ whole genome shotgun (WGS) entry which is preliminary data.</text>
</comment>
<dbReference type="EMBL" id="NMUE01000040">
    <property type="protein sequence ID" value="RFA94256.1"/>
    <property type="molecule type" value="Genomic_DNA"/>
</dbReference>
<dbReference type="InterPro" id="IPR035906">
    <property type="entry name" value="MetI-like_sf"/>
</dbReference>
<dbReference type="Proteomes" id="UP000257123">
    <property type="component" value="Unassembled WGS sequence"/>
</dbReference>
<dbReference type="GO" id="GO:0005886">
    <property type="term" value="C:plasma membrane"/>
    <property type="evidence" value="ECO:0007669"/>
    <property type="project" value="UniProtKB-SubCell"/>
</dbReference>
<feature type="domain" description="ABC transmembrane type-1" evidence="6">
    <location>
        <begin position="230"/>
        <end position="419"/>
    </location>
</feature>
<comment type="similarity">
    <text evidence="5">Belongs to the binding-protein-dependent transport system permease family.</text>
</comment>